<evidence type="ECO:0000256" key="2">
    <source>
        <dbReference type="SAM" id="MobiDB-lite"/>
    </source>
</evidence>
<feature type="region of interest" description="Disordered" evidence="2">
    <location>
        <begin position="368"/>
        <end position="458"/>
    </location>
</feature>
<feature type="compositionally biased region" description="Pro residues" evidence="2">
    <location>
        <begin position="441"/>
        <end position="450"/>
    </location>
</feature>
<dbReference type="Proteomes" id="UP000027195">
    <property type="component" value="Unassembled WGS sequence"/>
</dbReference>
<dbReference type="OrthoDB" id="240546at2759"/>
<protein>
    <recommendedName>
        <fullName evidence="3">CCZ1/INTU/HSP4 first Longin domain-containing protein</fullName>
    </recommendedName>
</protein>
<evidence type="ECO:0000259" key="3">
    <source>
        <dbReference type="Pfam" id="PF19031"/>
    </source>
</evidence>
<dbReference type="GO" id="GO:0035658">
    <property type="term" value="C:Mon1-Ccz1 complex"/>
    <property type="evidence" value="ECO:0007669"/>
    <property type="project" value="InterPro"/>
</dbReference>
<evidence type="ECO:0000313" key="4">
    <source>
        <dbReference type="EMBL" id="KDQ06862.1"/>
    </source>
</evidence>
<organism evidence="4 5">
    <name type="scientific">Botryobasidium botryosum (strain FD-172 SS1)</name>
    <dbReference type="NCBI Taxonomy" id="930990"/>
    <lineage>
        <taxon>Eukaryota</taxon>
        <taxon>Fungi</taxon>
        <taxon>Dikarya</taxon>
        <taxon>Basidiomycota</taxon>
        <taxon>Agaricomycotina</taxon>
        <taxon>Agaricomycetes</taxon>
        <taxon>Cantharellales</taxon>
        <taxon>Botryobasidiaceae</taxon>
        <taxon>Botryobasidium</taxon>
    </lineage>
</organism>
<dbReference type="STRING" id="930990.A0A067M4U5"/>
<feature type="compositionally biased region" description="Basic and acidic residues" evidence="2">
    <location>
        <begin position="376"/>
        <end position="391"/>
    </location>
</feature>
<dbReference type="EMBL" id="KL198121">
    <property type="protein sequence ID" value="KDQ06862.1"/>
    <property type="molecule type" value="Genomic_DNA"/>
</dbReference>
<comment type="similarity">
    <text evidence="1">Belongs to the CCZ1 family.</text>
</comment>
<dbReference type="AlphaFoldDB" id="A0A067M4U5"/>
<reference evidence="5" key="1">
    <citation type="journal article" date="2014" name="Proc. Natl. Acad. Sci. U.S.A.">
        <title>Extensive sampling of basidiomycete genomes demonstrates inadequacy of the white-rot/brown-rot paradigm for wood decay fungi.</title>
        <authorList>
            <person name="Riley R."/>
            <person name="Salamov A.A."/>
            <person name="Brown D.W."/>
            <person name="Nagy L.G."/>
            <person name="Floudas D."/>
            <person name="Held B.W."/>
            <person name="Levasseur A."/>
            <person name="Lombard V."/>
            <person name="Morin E."/>
            <person name="Otillar R."/>
            <person name="Lindquist E.A."/>
            <person name="Sun H."/>
            <person name="LaButti K.M."/>
            <person name="Schmutz J."/>
            <person name="Jabbour D."/>
            <person name="Luo H."/>
            <person name="Baker S.E."/>
            <person name="Pisabarro A.G."/>
            <person name="Walton J.D."/>
            <person name="Blanchette R.A."/>
            <person name="Henrissat B."/>
            <person name="Martin F."/>
            <person name="Cullen D."/>
            <person name="Hibbett D.S."/>
            <person name="Grigoriev I.V."/>
        </authorList>
    </citation>
    <scope>NUCLEOTIDE SEQUENCE [LARGE SCALE GENOMIC DNA]</scope>
    <source>
        <strain evidence="5">FD-172 SS1</strain>
    </source>
</reference>
<proteinExistence type="inferred from homology"/>
<feature type="compositionally biased region" description="Polar residues" evidence="2">
    <location>
        <begin position="404"/>
        <end position="419"/>
    </location>
</feature>
<keyword evidence="5" id="KW-1185">Reference proteome</keyword>
<sequence>MARPTPSLSYLVIYNPTLLPTASSTSLDDEDALEQSHILFYTSRDRAVSRDRMLRQVGLAKALISFSEMFSGEGPCENVHSQQKRMIMVSPERNYWIHACVDLPRAPRQSSKGKGKGKAEAVETTYEYREAAVHDLALRRQILKGYDTFKLLHGSFDSIIHRDGVPGLEKLLERFFVVWAWQWDIEEAPVFPTDLGLNLCAQNPRISALLTPFYDELPAESMPLVLSLSPPSILPPRKQPPHCPPSLYSHLISHIPPPPKRRSLSLTSTVSTLKPKPSENDMRAAETKSVTTKSFISALPSSKSWTNWTGYLSFGKAGGKNLGLWRDSDDTKKQATSPLDTDGASPSKEKLATLEVKVDQRALDEAIASDDDFGDGDGRPAEQFKEQDHGSRTGGDGLSIEVTDVSSPAQDSRLSQPNDLSPPIPAHSTSASSATSSGPDSPSPSSPPSPSSRSSLEPHPMFESLHVYIPSESSEKHFVQRRRVIYLSHRGLVFALVAPTEDEFNDEFVADLGSRAKTLLEDLGAAISRAEEPGSAAVQLAPDPTTGSVIFDPCAQTVRMVAPTSTLPSSHLFGTMDTLYGNPATLETVSRTPTNQWYVASRVTRRPIGEGEGPREEAEIYMEVVKKNASLVDVDHELQTALSSIC</sequence>
<feature type="compositionally biased region" description="Low complexity" evidence="2">
    <location>
        <begin position="426"/>
        <end position="440"/>
    </location>
</feature>
<dbReference type="GO" id="GO:0016192">
    <property type="term" value="P:vesicle-mediated transport"/>
    <property type="evidence" value="ECO:0007669"/>
    <property type="project" value="InterPro"/>
</dbReference>
<feature type="region of interest" description="Disordered" evidence="2">
    <location>
        <begin position="325"/>
        <end position="348"/>
    </location>
</feature>
<dbReference type="PANTHER" id="PTHR13056">
    <property type="entry name" value="VACUOLAR FUSION PROTEIN CCZ1 HOMOLOG-RELATED"/>
    <property type="match status" value="1"/>
</dbReference>
<evidence type="ECO:0000313" key="5">
    <source>
        <dbReference type="Proteomes" id="UP000027195"/>
    </source>
</evidence>
<accession>A0A067M4U5</accession>
<feature type="domain" description="CCZ1/INTU/HSP4 first Longin" evidence="3">
    <location>
        <begin position="25"/>
        <end position="154"/>
    </location>
</feature>
<dbReference type="InterPro" id="IPR043987">
    <property type="entry name" value="CCZ1/INTU/HSP4_longin_1"/>
</dbReference>
<dbReference type="InParanoid" id="A0A067M4U5"/>
<evidence type="ECO:0000256" key="1">
    <source>
        <dbReference type="ARBA" id="ARBA00005352"/>
    </source>
</evidence>
<dbReference type="PANTHER" id="PTHR13056:SF0">
    <property type="entry name" value="VACUOLAR FUSION PROTEIN CCZ1 HOMOLOG-RELATED"/>
    <property type="match status" value="1"/>
</dbReference>
<name>A0A067M4U5_BOTB1</name>
<dbReference type="HOGENOM" id="CLU_012738_0_0_1"/>
<dbReference type="Pfam" id="PF19031">
    <property type="entry name" value="Intu_longin_1"/>
    <property type="match status" value="1"/>
</dbReference>
<dbReference type="InterPro" id="IPR013176">
    <property type="entry name" value="Ccz1"/>
</dbReference>
<gene>
    <name evidence="4" type="ORF">BOTBODRAFT_233513</name>
</gene>